<feature type="chain" id="PRO_5035836929" description="Secreted protein" evidence="1">
    <location>
        <begin position="27"/>
        <end position="89"/>
    </location>
</feature>
<evidence type="ECO:0000256" key="1">
    <source>
        <dbReference type="SAM" id="SignalP"/>
    </source>
</evidence>
<dbReference type="AlphaFoldDB" id="A0A8R1E9D6"/>
<dbReference type="Proteomes" id="UP000005237">
    <property type="component" value="Unassembled WGS sequence"/>
</dbReference>
<evidence type="ECO:0000313" key="2">
    <source>
        <dbReference type="EnsemblMetazoa" id="CJA25217.1"/>
    </source>
</evidence>
<proteinExistence type="predicted"/>
<accession>A0A8R1E9D6</accession>
<reference evidence="2" key="2">
    <citation type="submission" date="2022-06" db="UniProtKB">
        <authorList>
            <consortium name="EnsemblMetazoa"/>
        </authorList>
    </citation>
    <scope>IDENTIFICATION</scope>
    <source>
        <strain evidence="2">DF5081</strain>
    </source>
</reference>
<evidence type="ECO:0008006" key="4">
    <source>
        <dbReference type="Google" id="ProtNLM"/>
    </source>
</evidence>
<protein>
    <recommendedName>
        <fullName evidence="4">Secreted protein</fullName>
    </recommendedName>
</protein>
<evidence type="ECO:0000313" key="3">
    <source>
        <dbReference type="Proteomes" id="UP000005237"/>
    </source>
</evidence>
<feature type="signal peptide" evidence="1">
    <location>
        <begin position="1"/>
        <end position="26"/>
    </location>
</feature>
<reference evidence="3" key="1">
    <citation type="submission" date="2010-08" db="EMBL/GenBank/DDBJ databases">
        <authorList>
            <consortium name="Caenorhabditis japonica Sequencing Consortium"/>
            <person name="Wilson R.K."/>
        </authorList>
    </citation>
    <scope>NUCLEOTIDE SEQUENCE [LARGE SCALE GENOMIC DNA]</scope>
    <source>
        <strain evidence="3">DF5081</strain>
    </source>
</reference>
<name>A0A8R1E9D6_CAEJA</name>
<keyword evidence="3" id="KW-1185">Reference proteome</keyword>
<organism evidence="2 3">
    <name type="scientific">Caenorhabditis japonica</name>
    <dbReference type="NCBI Taxonomy" id="281687"/>
    <lineage>
        <taxon>Eukaryota</taxon>
        <taxon>Metazoa</taxon>
        <taxon>Ecdysozoa</taxon>
        <taxon>Nematoda</taxon>
        <taxon>Chromadorea</taxon>
        <taxon>Rhabditida</taxon>
        <taxon>Rhabditina</taxon>
        <taxon>Rhabditomorpha</taxon>
        <taxon>Rhabditoidea</taxon>
        <taxon>Rhabditidae</taxon>
        <taxon>Peloderinae</taxon>
        <taxon>Caenorhabditis</taxon>
    </lineage>
</organism>
<keyword evidence="1" id="KW-0732">Signal</keyword>
<sequence>MLYSHSFSLPICALTCLTVCVSHGQAIFSPFSKSSLNNTRLNTTLGYTQAQRDHNHRDHFCFHAFPFCYVSDLLHFYFVDFYFHAIFKK</sequence>
<dbReference type="EnsemblMetazoa" id="CJA25217.1">
    <property type="protein sequence ID" value="CJA25217.1"/>
    <property type="gene ID" value="WBGene00180789"/>
</dbReference>